<comment type="subcellular location">
    <subcellularLocation>
        <location evidence="1">Membrane</location>
        <topology evidence="1">Multi-pass membrane protein</topology>
    </subcellularLocation>
</comment>
<evidence type="ECO:0008006" key="13">
    <source>
        <dbReference type="Google" id="ProtNLM"/>
    </source>
</evidence>
<keyword evidence="8" id="KW-0157">Chromophore</keyword>
<dbReference type="Pfam" id="PF01036">
    <property type="entry name" value="Bac_rhodopsin"/>
    <property type="match status" value="1"/>
</dbReference>
<evidence type="ECO:0000256" key="7">
    <source>
        <dbReference type="ARBA" id="ARBA00022989"/>
    </source>
</evidence>
<evidence type="ECO:0000256" key="4">
    <source>
        <dbReference type="ARBA" id="ARBA00022606"/>
    </source>
</evidence>
<evidence type="ECO:0000256" key="2">
    <source>
        <dbReference type="ARBA" id="ARBA00008130"/>
    </source>
</evidence>
<dbReference type="SMART" id="SM01021">
    <property type="entry name" value="Bac_rhodopsin"/>
    <property type="match status" value="1"/>
</dbReference>
<dbReference type="AlphaFoldDB" id="A0A6C0BRP0"/>
<evidence type="ECO:0000313" key="12">
    <source>
        <dbReference type="EMBL" id="QHS94720.1"/>
    </source>
</evidence>
<evidence type="ECO:0000256" key="9">
    <source>
        <dbReference type="ARBA" id="ARBA00023136"/>
    </source>
</evidence>
<comment type="similarity">
    <text evidence="2">Belongs to the archaeal/bacterial/fungal opsin family.</text>
</comment>
<keyword evidence="5 11" id="KW-0812">Transmembrane</keyword>
<dbReference type="InterPro" id="IPR001425">
    <property type="entry name" value="Arc/bac/fun_rhodopsins"/>
</dbReference>
<sequence>MDKTTYYSFYITYSFLITTGTITFIEAMRTNIVPMRHILNLETCISIVAAYFYGKFISVIDNAEQLENKSESDLKREINITRYVDWSITTPIMLLVLILAFRYNIGKHGVKFTDYFIILIMNYAMLGFGYLGEIGKLPRLIANAIGFIFFICLYGFIFVKYMMTDNRTIINNSDNNLLFYSFLVLWSLYGVFYQMGESFKNIGFNILDLFSKCFVGIYFWSYSSGIFKNKPV</sequence>
<feature type="transmembrane region" description="Helical" evidence="11">
    <location>
        <begin position="202"/>
        <end position="220"/>
    </location>
</feature>
<feature type="transmembrane region" description="Helical" evidence="11">
    <location>
        <begin position="39"/>
        <end position="60"/>
    </location>
</feature>
<feature type="transmembrane region" description="Helical" evidence="11">
    <location>
        <begin position="6"/>
        <end position="27"/>
    </location>
</feature>
<dbReference type="SUPFAM" id="SSF81321">
    <property type="entry name" value="Family A G protein-coupled receptor-like"/>
    <property type="match status" value="1"/>
</dbReference>
<feature type="transmembrane region" description="Helical" evidence="11">
    <location>
        <begin position="177"/>
        <end position="196"/>
    </location>
</feature>
<evidence type="ECO:0000256" key="5">
    <source>
        <dbReference type="ARBA" id="ARBA00022692"/>
    </source>
</evidence>
<keyword evidence="6" id="KW-0681">Retinal protein</keyword>
<name>A0A6C0BRP0_9ZZZZ</name>
<dbReference type="GO" id="GO:0005216">
    <property type="term" value="F:monoatomic ion channel activity"/>
    <property type="evidence" value="ECO:0007669"/>
    <property type="project" value="InterPro"/>
</dbReference>
<dbReference type="InterPro" id="IPR018229">
    <property type="entry name" value="Rhodopsin_retinal_BS"/>
</dbReference>
<dbReference type="GO" id="GO:0007602">
    <property type="term" value="P:phototransduction"/>
    <property type="evidence" value="ECO:0007669"/>
    <property type="project" value="UniProtKB-KW"/>
</dbReference>
<evidence type="ECO:0000256" key="10">
    <source>
        <dbReference type="ARBA" id="ARBA00023170"/>
    </source>
</evidence>
<feature type="transmembrane region" description="Helical" evidence="11">
    <location>
        <begin position="137"/>
        <end position="157"/>
    </location>
</feature>
<evidence type="ECO:0000256" key="3">
    <source>
        <dbReference type="ARBA" id="ARBA00022543"/>
    </source>
</evidence>
<dbReference type="GO" id="GO:0009881">
    <property type="term" value="F:photoreceptor activity"/>
    <property type="evidence" value="ECO:0007669"/>
    <property type="project" value="UniProtKB-KW"/>
</dbReference>
<keyword evidence="9 11" id="KW-0472">Membrane</keyword>
<keyword evidence="7 11" id="KW-1133">Transmembrane helix</keyword>
<accession>A0A6C0BRP0</accession>
<dbReference type="GO" id="GO:0016020">
    <property type="term" value="C:membrane"/>
    <property type="evidence" value="ECO:0007669"/>
    <property type="project" value="UniProtKB-SubCell"/>
</dbReference>
<feature type="transmembrane region" description="Helical" evidence="11">
    <location>
        <begin position="112"/>
        <end position="131"/>
    </location>
</feature>
<organism evidence="12">
    <name type="scientific">viral metagenome</name>
    <dbReference type="NCBI Taxonomy" id="1070528"/>
    <lineage>
        <taxon>unclassified sequences</taxon>
        <taxon>metagenomes</taxon>
        <taxon>organismal metagenomes</taxon>
    </lineage>
</organism>
<dbReference type="PROSITE" id="PS00950">
    <property type="entry name" value="BACTERIAL_OPSIN_1"/>
    <property type="match status" value="1"/>
</dbReference>
<reference evidence="12" key="1">
    <citation type="journal article" date="2020" name="Nature">
        <title>Giant virus diversity and host interactions through global metagenomics.</title>
        <authorList>
            <person name="Schulz F."/>
            <person name="Roux S."/>
            <person name="Paez-Espino D."/>
            <person name="Jungbluth S."/>
            <person name="Walsh D.A."/>
            <person name="Denef V.J."/>
            <person name="McMahon K.D."/>
            <person name="Konstantinidis K.T."/>
            <person name="Eloe-Fadrosh E.A."/>
            <person name="Kyrpides N.C."/>
            <person name="Woyke T."/>
        </authorList>
    </citation>
    <scope>NUCLEOTIDE SEQUENCE</scope>
    <source>
        <strain evidence="12">GVMAG-M-3300018416-45</strain>
    </source>
</reference>
<keyword evidence="3" id="KW-0600">Photoreceptor protein</keyword>
<keyword evidence="4" id="KW-0716">Sensory transduction</keyword>
<dbReference type="Gene3D" id="1.20.1070.10">
    <property type="entry name" value="Rhodopsin 7-helix transmembrane proteins"/>
    <property type="match status" value="1"/>
</dbReference>
<dbReference type="PRINTS" id="PR00251">
    <property type="entry name" value="BACTRLOPSIN"/>
</dbReference>
<protein>
    <recommendedName>
        <fullName evidence="13">Bacteriorhodopsin-like protein</fullName>
    </recommendedName>
</protein>
<dbReference type="EMBL" id="MN739230">
    <property type="protein sequence ID" value="QHS94720.1"/>
    <property type="molecule type" value="Genomic_DNA"/>
</dbReference>
<keyword evidence="10" id="KW-0675">Receptor</keyword>
<proteinExistence type="inferred from homology"/>
<evidence type="ECO:0000256" key="1">
    <source>
        <dbReference type="ARBA" id="ARBA00004141"/>
    </source>
</evidence>
<evidence type="ECO:0000256" key="11">
    <source>
        <dbReference type="SAM" id="Phobius"/>
    </source>
</evidence>
<evidence type="ECO:0000256" key="6">
    <source>
        <dbReference type="ARBA" id="ARBA00022925"/>
    </source>
</evidence>
<feature type="transmembrane region" description="Helical" evidence="11">
    <location>
        <begin position="80"/>
        <end position="100"/>
    </location>
</feature>
<evidence type="ECO:0000256" key="8">
    <source>
        <dbReference type="ARBA" id="ARBA00022991"/>
    </source>
</evidence>